<name>A0ACB0E109_RANTA</name>
<sequence length="177" mass="19141">MEGTLNNILMIISAGEFLLGILGNGFIVLVNCIDWIRSRKFSLIDFILTCLATSRIFVLLAISRISLLCIILLDCYIMVLHTKRMQLRAPGSRDASTEAHVRAMKAVISFLLLFIAYYLAYLVATSSYFMPETELAVIVATLATLATSSTLGSLAATATLVILVTLATTATLTISAA</sequence>
<dbReference type="EMBL" id="OX596097">
    <property type="protein sequence ID" value="CAI9694099.1"/>
    <property type="molecule type" value="Genomic_DNA"/>
</dbReference>
<accession>A0ACB0E109</accession>
<protein>
    <submittedName>
        <fullName evidence="1">Uncharacterized protein</fullName>
    </submittedName>
</protein>
<gene>
    <name evidence="1" type="ORF">MRATA1EN3_LOCUS5312</name>
</gene>
<reference evidence="1" key="1">
    <citation type="submission" date="2023-05" db="EMBL/GenBank/DDBJ databases">
        <authorList>
            <consortium name="ELIXIR-Norway"/>
        </authorList>
    </citation>
    <scope>NUCLEOTIDE SEQUENCE</scope>
</reference>
<dbReference type="Proteomes" id="UP001162501">
    <property type="component" value="Chromosome 13"/>
</dbReference>
<organism evidence="1 2">
    <name type="scientific">Rangifer tarandus platyrhynchus</name>
    <name type="common">Svalbard reindeer</name>
    <dbReference type="NCBI Taxonomy" id="3082113"/>
    <lineage>
        <taxon>Eukaryota</taxon>
        <taxon>Metazoa</taxon>
        <taxon>Chordata</taxon>
        <taxon>Craniata</taxon>
        <taxon>Vertebrata</taxon>
        <taxon>Euteleostomi</taxon>
        <taxon>Mammalia</taxon>
        <taxon>Eutheria</taxon>
        <taxon>Laurasiatheria</taxon>
        <taxon>Artiodactyla</taxon>
        <taxon>Ruminantia</taxon>
        <taxon>Pecora</taxon>
        <taxon>Cervidae</taxon>
        <taxon>Odocoileinae</taxon>
        <taxon>Rangifer</taxon>
    </lineage>
</organism>
<evidence type="ECO:0000313" key="1">
    <source>
        <dbReference type="EMBL" id="CAI9694099.1"/>
    </source>
</evidence>
<proteinExistence type="predicted"/>
<evidence type="ECO:0000313" key="2">
    <source>
        <dbReference type="Proteomes" id="UP001162501"/>
    </source>
</evidence>